<organism evidence="5 6">
    <name type="scientific">Puccinia coronata f. sp. avenae</name>
    <dbReference type="NCBI Taxonomy" id="200324"/>
    <lineage>
        <taxon>Eukaryota</taxon>
        <taxon>Fungi</taxon>
        <taxon>Dikarya</taxon>
        <taxon>Basidiomycota</taxon>
        <taxon>Pucciniomycotina</taxon>
        <taxon>Pucciniomycetes</taxon>
        <taxon>Pucciniales</taxon>
        <taxon>Pucciniaceae</taxon>
        <taxon>Puccinia</taxon>
    </lineage>
</organism>
<dbReference type="GO" id="GO:0005737">
    <property type="term" value="C:cytoplasm"/>
    <property type="evidence" value="ECO:0007669"/>
    <property type="project" value="UniProtKB-SubCell"/>
</dbReference>
<feature type="domain" description="MIF4G" evidence="4">
    <location>
        <begin position="743"/>
        <end position="951"/>
    </location>
</feature>
<feature type="region of interest" description="Disordered" evidence="3">
    <location>
        <begin position="974"/>
        <end position="1087"/>
    </location>
</feature>
<protein>
    <recommendedName>
        <fullName evidence="4">MIF4G domain-containing protein</fullName>
    </recommendedName>
</protein>
<dbReference type="InterPro" id="IPR003890">
    <property type="entry name" value="MIF4G-like_typ-3"/>
</dbReference>
<feature type="compositionally biased region" description="Basic and acidic residues" evidence="3">
    <location>
        <begin position="450"/>
        <end position="461"/>
    </location>
</feature>
<dbReference type="GO" id="GO:0003723">
    <property type="term" value="F:RNA binding"/>
    <property type="evidence" value="ECO:0007669"/>
    <property type="project" value="InterPro"/>
</dbReference>
<dbReference type="InterPro" id="IPR039762">
    <property type="entry name" value="Nmd2/UPF2"/>
</dbReference>
<feature type="compositionally biased region" description="Basic and acidic residues" evidence="3">
    <location>
        <begin position="493"/>
        <end position="509"/>
    </location>
</feature>
<dbReference type="SMART" id="SM00543">
    <property type="entry name" value="MIF4G"/>
    <property type="match status" value="2"/>
</dbReference>
<dbReference type="InterPro" id="IPR016024">
    <property type="entry name" value="ARM-type_fold"/>
</dbReference>
<reference evidence="5 6" key="1">
    <citation type="submission" date="2017-11" db="EMBL/GenBank/DDBJ databases">
        <title>De novo assembly and phasing of dikaryotic genomes from two isolates of Puccinia coronata f. sp. avenae, the causal agent of oat crown rust.</title>
        <authorList>
            <person name="Miller M.E."/>
            <person name="Zhang Y."/>
            <person name="Omidvar V."/>
            <person name="Sperschneider J."/>
            <person name="Schwessinger B."/>
            <person name="Raley C."/>
            <person name="Palmer J.M."/>
            <person name="Garnica D."/>
            <person name="Upadhyaya N."/>
            <person name="Rathjen J."/>
            <person name="Taylor J.M."/>
            <person name="Park R.F."/>
            <person name="Dodds P.N."/>
            <person name="Hirsch C.D."/>
            <person name="Kianian S.F."/>
            <person name="Figueroa M."/>
        </authorList>
    </citation>
    <scope>NUCLEOTIDE SEQUENCE [LARGE SCALE GENOMIC DNA]</scope>
    <source>
        <strain evidence="5">12SD80</strain>
    </source>
</reference>
<dbReference type="GO" id="GO:0000184">
    <property type="term" value="P:nuclear-transcribed mRNA catabolic process, nonsense-mediated decay"/>
    <property type="evidence" value="ECO:0007669"/>
    <property type="project" value="InterPro"/>
</dbReference>
<dbReference type="InterPro" id="IPR007193">
    <property type="entry name" value="Upf2/Nmd2_C"/>
</dbReference>
<evidence type="ECO:0000256" key="3">
    <source>
        <dbReference type="SAM" id="MobiDB-lite"/>
    </source>
</evidence>
<dbReference type="Pfam" id="PF04050">
    <property type="entry name" value="Upf2"/>
    <property type="match status" value="1"/>
</dbReference>
<comment type="caution">
    <text evidence="5">The sequence shown here is derived from an EMBL/GenBank/DDBJ whole genome shotgun (WGS) entry which is preliminary data.</text>
</comment>
<gene>
    <name evidence="5" type="ORF">PCASD_09350</name>
</gene>
<evidence type="ECO:0000313" key="6">
    <source>
        <dbReference type="Proteomes" id="UP000235392"/>
    </source>
</evidence>
<feature type="compositionally biased region" description="Polar residues" evidence="3">
    <location>
        <begin position="510"/>
        <end position="523"/>
    </location>
</feature>
<proteinExistence type="predicted"/>
<feature type="region of interest" description="Disordered" evidence="3">
    <location>
        <begin position="447"/>
        <end position="474"/>
    </location>
</feature>
<dbReference type="Pfam" id="PF02854">
    <property type="entry name" value="MIF4G"/>
    <property type="match status" value="2"/>
</dbReference>
<evidence type="ECO:0000256" key="1">
    <source>
        <dbReference type="ARBA" id="ARBA00004496"/>
    </source>
</evidence>
<name>A0A2N5USK5_9BASI</name>
<accession>A0A2N5USK5</accession>
<dbReference type="AlphaFoldDB" id="A0A2N5USK5"/>
<keyword evidence="2" id="KW-0963">Cytoplasm</keyword>
<dbReference type="FunFam" id="1.25.40.180:FF:000113">
    <property type="entry name" value="Uncharacterized protein"/>
    <property type="match status" value="1"/>
</dbReference>
<dbReference type="EMBL" id="PGCI01000098">
    <property type="protein sequence ID" value="PLW40751.1"/>
    <property type="molecule type" value="Genomic_DNA"/>
</dbReference>
<evidence type="ECO:0000259" key="4">
    <source>
        <dbReference type="SMART" id="SM00543"/>
    </source>
</evidence>
<dbReference type="FunFam" id="1.25.40.180:FF:000037">
    <property type="entry name" value="Nonsense-mediated mRNA decay factor (Upf2)"/>
    <property type="match status" value="1"/>
</dbReference>
<dbReference type="PANTHER" id="PTHR12839:SF7">
    <property type="entry name" value="REGULATOR OF NONSENSE TRANSCRIPTS 2"/>
    <property type="match status" value="1"/>
</dbReference>
<feature type="region of interest" description="Disordered" evidence="3">
    <location>
        <begin position="488"/>
        <end position="523"/>
    </location>
</feature>
<dbReference type="PANTHER" id="PTHR12839">
    <property type="entry name" value="NONSENSE-MEDIATED MRNA DECAY PROTEIN 2 UP-FRAMESHIFT SUPPRESSOR 2"/>
    <property type="match status" value="1"/>
</dbReference>
<feature type="compositionally biased region" description="Polar residues" evidence="3">
    <location>
        <begin position="54"/>
        <end position="70"/>
    </location>
</feature>
<dbReference type="GO" id="GO:0035145">
    <property type="term" value="C:exon-exon junction complex"/>
    <property type="evidence" value="ECO:0007669"/>
    <property type="project" value="TreeGrafter"/>
</dbReference>
<dbReference type="Gene3D" id="1.25.40.180">
    <property type="match status" value="3"/>
</dbReference>
<feature type="compositionally biased region" description="Acidic residues" evidence="3">
    <location>
        <begin position="979"/>
        <end position="991"/>
    </location>
</feature>
<feature type="compositionally biased region" description="Low complexity" evidence="3">
    <location>
        <begin position="1058"/>
        <end position="1071"/>
    </location>
</feature>
<dbReference type="Proteomes" id="UP000235392">
    <property type="component" value="Unassembled WGS sequence"/>
</dbReference>
<sequence length="1192" mass="134071">MQFGVSPTSDLSSGDTGDFPVAPPLHPLGFWCTGVIPICGSSSNFLLQAMNPPDSKNQNSTDQPSQTTPSAKRASLRLANLSPPPRSESHSFDSSLKKNTAFIKRLKTGLHASENVQVLIKETATLSLDKYLSEISIASNEGLAKCKSAAEIWGAIEIISALHQRFSSSFTEPFIQQFLSGLALPNKQYLAGLAPEQREREENSRIIRQRSLLRCLAEFDLVGLVRGSSKQGTSNLEDGETTFVVLKDLLTANKEALSIPLPLAVSFSKQFGSLYLPTTKTSGESAGPTPSEASNQTDMNITDDMIVKTAIKEKFRKILGQYFDALSRKAVSDHLKLQELEKKNSEAAIRTGQIFDDRVQNFEKLTKEQEKLWNGILSLAETLSLSPPTLPGPDTASSSNAITGTGLSSNFGAGASELGIWSDEEEKKFYEDLPDLKDEVPTMLLGLSADSKKENEGKADQDDAENETNGAQTKLEEEMEKLEMKDMSTMPDAHAEPGELKTAEQDELKQTSSSLAATAAPISSTDTLASGPAARLTALFTRLDEVYNSDALDKIAVEFAYLNSKAARNRLIKHLSGMNKNRTDLIRYYARMLAIISKYMPDVLTAMLAYVHDEFRYLQRKRKFVAQELHSIRSKNIRWISELTKFNLVPAHLILHIIKVCIEDLHGTNVENLCDLLEGCGRWVLNHAETSEKMAQLLDQMKRKKASQNLDSRQIMLLENAYFQCNPPDRPIIEPKHRTPMELFIRYLLYDCLSKKSVDRTIKTLRKLDWNDPEVVRLLKNILTKVWKVKFGNIYLLAIIVYDLSRFHPDFTISIVDQVLENIRYSMEINIFKHNQQRIATIKYLGELYNYRVIDSRVIFDTLWSFVTFGHLDGRPFPDVVSPIDAPDDFFRIRMVCTLLNTCGHCFDRGSLRRRLNNFLKFFIMYLRCKESPPMDIDFLLQDTFEELRPKLNIYSTYEEASKAVQEMFSSIADRGEKADEDEMQEDDEGREGEHKRSEPEDNEDGGSDSDNNTVMDHAAAPTNAEFEEEDLPRFPTSGATAEEEEEFEKELAKMIAETSSPSVPTESSTTGARKGERNPIAGNLFSDKGLPILKTLIQPSTKQDPLDKQGEAMTFTMLTKKGNKQQLKTMQIPSNSSIAVHTRAQQMHSQVEHQQLKKLVLDYEMREEANERKNLAAEMARRGVNVKFLNE</sequence>
<feature type="region of interest" description="Disordered" evidence="3">
    <location>
        <begin position="49"/>
        <end position="74"/>
    </location>
</feature>
<dbReference type="Gene3D" id="4.10.80.160">
    <property type="match status" value="1"/>
</dbReference>
<comment type="subcellular location">
    <subcellularLocation>
        <location evidence="1">Cytoplasm</location>
    </subcellularLocation>
</comment>
<dbReference type="SUPFAM" id="SSF48371">
    <property type="entry name" value="ARM repeat"/>
    <property type="match status" value="2"/>
</dbReference>
<feature type="domain" description="MIF4G" evidence="4">
    <location>
        <begin position="533"/>
        <end position="728"/>
    </location>
</feature>
<evidence type="ECO:0000256" key="2">
    <source>
        <dbReference type="ARBA" id="ARBA00022490"/>
    </source>
</evidence>
<evidence type="ECO:0000313" key="5">
    <source>
        <dbReference type="EMBL" id="PLW40751.1"/>
    </source>
</evidence>